<sequence length="154" mass="17341">MNPFECQVTSSFSVESSSSSSFSSSTRAPGSSSQTHEAGSSSQKRKAGRKKFKETRHPLYKGVRQRNGKWLLWLLRRLCFPQFPESVSQLPRAASSSIEDIRSAALKAAQTFEATEKEKEKEREDEDSDPCSQLFVDEEALFNMPTLLDSRRKA</sequence>
<dbReference type="GO" id="GO:0003700">
    <property type="term" value="F:DNA-binding transcription factor activity"/>
    <property type="evidence" value="ECO:0007669"/>
    <property type="project" value="InterPro"/>
</dbReference>
<dbReference type="AlphaFoldDB" id="A0A438EJV3"/>
<dbReference type="Proteomes" id="UP000288805">
    <property type="component" value="Unassembled WGS sequence"/>
</dbReference>
<accession>A0A438EJV3</accession>
<dbReference type="PANTHER" id="PTHR31839">
    <property type="entry name" value="DEHYDRATION-RESPONSIVE ELEMENT-BINDING PROTEIN 1D"/>
    <property type="match status" value="1"/>
</dbReference>
<dbReference type="PANTHER" id="PTHR31839:SF39">
    <property type="entry name" value="CBF3 PROTEIN"/>
    <property type="match status" value="1"/>
</dbReference>
<name>A0A438EJV3_VITVI</name>
<gene>
    <name evidence="2" type="primary">DREB1D_1</name>
    <name evidence="2" type="ORF">CK203_089179</name>
</gene>
<feature type="region of interest" description="Disordered" evidence="1">
    <location>
        <begin position="1"/>
        <end position="60"/>
    </location>
</feature>
<dbReference type="InterPro" id="IPR045277">
    <property type="entry name" value="DRE1A-I"/>
</dbReference>
<evidence type="ECO:0000313" key="3">
    <source>
        <dbReference type="Proteomes" id="UP000288805"/>
    </source>
</evidence>
<organism evidence="2 3">
    <name type="scientific">Vitis vinifera</name>
    <name type="common">Grape</name>
    <dbReference type="NCBI Taxonomy" id="29760"/>
    <lineage>
        <taxon>Eukaryota</taxon>
        <taxon>Viridiplantae</taxon>
        <taxon>Streptophyta</taxon>
        <taxon>Embryophyta</taxon>
        <taxon>Tracheophyta</taxon>
        <taxon>Spermatophyta</taxon>
        <taxon>Magnoliopsida</taxon>
        <taxon>eudicotyledons</taxon>
        <taxon>Gunneridae</taxon>
        <taxon>Pentapetalae</taxon>
        <taxon>rosids</taxon>
        <taxon>Vitales</taxon>
        <taxon>Vitaceae</taxon>
        <taxon>Viteae</taxon>
        <taxon>Vitis</taxon>
    </lineage>
</organism>
<feature type="compositionally biased region" description="Basic residues" evidence="1">
    <location>
        <begin position="43"/>
        <end position="54"/>
    </location>
</feature>
<evidence type="ECO:0000256" key="1">
    <source>
        <dbReference type="SAM" id="MobiDB-lite"/>
    </source>
</evidence>
<dbReference type="EMBL" id="QGNW01001259">
    <property type="protein sequence ID" value="RVW48004.1"/>
    <property type="molecule type" value="Genomic_DNA"/>
</dbReference>
<evidence type="ECO:0000313" key="2">
    <source>
        <dbReference type="EMBL" id="RVW48004.1"/>
    </source>
</evidence>
<proteinExistence type="predicted"/>
<feature type="region of interest" description="Disordered" evidence="1">
    <location>
        <begin position="112"/>
        <end position="131"/>
    </location>
</feature>
<feature type="compositionally biased region" description="Low complexity" evidence="1">
    <location>
        <begin position="10"/>
        <end position="33"/>
    </location>
</feature>
<reference evidence="2 3" key="1">
    <citation type="journal article" date="2018" name="PLoS Genet.">
        <title>Population sequencing reveals clonal diversity and ancestral inbreeding in the grapevine cultivar Chardonnay.</title>
        <authorList>
            <person name="Roach M.J."/>
            <person name="Johnson D.L."/>
            <person name="Bohlmann J."/>
            <person name="van Vuuren H.J."/>
            <person name="Jones S.J."/>
            <person name="Pretorius I.S."/>
            <person name="Schmidt S.A."/>
            <person name="Borneman A.R."/>
        </authorList>
    </citation>
    <scope>NUCLEOTIDE SEQUENCE [LARGE SCALE GENOMIC DNA]</scope>
    <source>
        <strain evidence="3">cv. Chardonnay</strain>
        <tissue evidence="2">Leaf</tissue>
    </source>
</reference>
<comment type="caution">
    <text evidence="2">The sequence shown here is derived from an EMBL/GenBank/DDBJ whole genome shotgun (WGS) entry which is preliminary data.</text>
</comment>
<protein>
    <submittedName>
        <fullName evidence="2">Dehydration-responsive element-binding protein 1D</fullName>
    </submittedName>
</protein>